<evidence type="ECO:0000313" key="3">
    <source>
        <dbReference type="Proteomes" id="UP001157006"/>
    </source>
</evidence>
<reference evidence="2 3" key="1">
    <citation type="submission" date="2023-01" db="EMBL/GenBank/DDBJ databases">
        <authorList>
            <person name="Kreplak J."/>
        </authorList>
    </citation>
    <scope>NUCLEOTIDE SEQUENCE [LARGE SCALE GENOMIC DNA]</scope>
</reference>
<evidence type="ECO:0000256" key="1">
    <source>
        <dbReference type="SAM" id="MobiDB-lite"/>
    </source>
</evidence>
<dbReference type="AlphaFoldDB" id="A0AAV0YG32"/>
<keyword evidence="3" id="KW-1185">Reference proteome</keyword>
<comment type="caution">
    <text evidence="2">The sequence shown here is derived from an EMBL/GenBank/DDBJ whole genome shotgun (WGS) entry which is preliminary data.</text>
</comment>
<evidence type="ECO:0000313" key="2">
    <source>
        <dbReference type="EMBL" id="CAI8583452.1"/>
    </source>
</evidence>
<feature type="compositionally biased region" description="Basic and acidic residues" evidence="1">
    <location>
        <begin position="65"/>
        <end position="77"/>
    </location>
</feature>
<dbReference type="EMBL" id="CATIWC010000696">
    <property type="protein sequence ID" value="CAI8583452.1"/>
    <property type="molecule type" value="Genomic_DNA"/>
</dbReference>
<sequence length="141" mass="15972">MHINKVPPKTKQGDITLQNLPLQDLKPDPEDSEALQAQHSASKSPVVSSYESEESGDAKLNTSSKKWDEEESRKVKSYEEKKLKENIYLIMWNLISGFLIIAPKGLEVAETSLASKRRSSAFPRIFLSFSLLSRYREDDEG</sequence>
<accession>A0AAV0YG32</accession>
<proteinExistence type="predicted"/>
<dbReference type="Proteomes" id="UP001157006">
    <property type="component" value="Unassembled WGS sequence"/>
</dbReference>
<feature type="compositionally biased region" description="Low complexity" evidence="1">
    <location>
        <begin position="40"/>
        <end position="50"/>
    </location>
</feature>
<gene>
    <name evidence="2" type="ORF">VFH_U028000</name>
</gene>
<protein>
    <submittedName>
        <fullName evidence="2">Uncharacterized protein</fullName>
    </submittedName>
</protein>
<name>A0AAV0YG32_VICFA</name>
<feature type="region of interest" description="Disordered" evidence="1">
    <location>
        <begin position="1"/>
        <end position="77"/>
    </location>
</feature>
<organism evidence="2 3">
    <name type="scientific">Vicia faba</name>
    <name type="common">Broad bean</name>
    <name type="synonym">Faba vulgaris</name>
    <dbReference type="NCBI Taxonomy" id="3906"/>
    <lineage>
        <taxon>Eukaryota</taxon>
        <taxon>Viridiplantae</taxon>
        <taxon>Streptophyta</taxon>
        <taxon>Embryophyta</taxon>
        <taxon>Tracheophyta</taxon>
        <taxon>Spermatophyta</taxon>
        <taxon>Magnoliopsida</taxon>
        <taxon>eudicotyledons</taxon>
        <taxon>Gunneridae</taxon>
        <taxon>Pentapetalae</taxon>
        <taxon>rosids</taxon>
        <taxon>fabids</taxon>
        <taxon>Fabales</taxon>
        <taxon>Fabaceae</taxon>
        <taxon>Papilionoideae</taxon>
        <taxon>50 kb inversion clade</taxon>
        <taxon>NPAAA clade</taxon>
        <taxon>Hologalegina</taxon>
        <taxon>IRL clade</taxon>
        <taxon>Fabeae</taxon>
        <taxon>Vicia</taxon>
    </lineage>
</organism>